<reference evidence="2 3" key="1">
    <citation type="submission" date="2024-05" db="EMBL/GenBank/DDBJ databases">
        <authorList>
            <person name="Wallberg A."/>
        </authorList>
    </citation>
    <scope>NUCLEOTIDE SEQUENCE [LARGE SCALE GENOMIC DNA]</scope>
</reference>
<evidence type="ECO:0000313" key="3">
    <source>
        <dbReference type="Proteomes" id="UP001497623"/>
    </source>
</evidence>
<sequence length="252" mass="27869">MCAFWNKLKSNNHTKTNSKLRSNEFADFYSSTMSDNTNLTEDQLEICKTVKDKATALTCICKTTRDSKLDNMAEDTIKTEICSNCGHTGKQINLTTPDPCLSEQSVKNAIKSLKKSPSSGYDGITVNHLFHALSDTLIKALYELYSTLIATSTVPDIFEIGIIIPILKKSTLDPNNPSNYRPITLSSVHSKIVELSLMPEDNADETQFGFRKGGGTTTAISLAHDVAKYMNNSDTPIYICSLDAQKCFDSIW</sequence>
<proteinExistence type="predicted"/>
<dbReference type="PANTHER" id="PTHR19446">
    <property type="entry name" value="REVERSE TRANSCRIPTASES"/>
    <property type="match status" value="1"/>
</dbReference>
<dbReference type="Pfam" id="PF00078">
    <property type="entry name" value="RVT_1"/>
    <property type="match status" value="1"/>
</dbReference>
<accession>A0AAV2RRY9</accession>
<dbReference type="EMBL" id="CAXKWB010030083">
    <property type="protein sequence ID" value="CAL4137096.1"/>
    <property type="molecule type" value="Genomic_DNA"/>
</dbReference>
<protein>
    <recommendedName>
        <fullName evidence="1">Reverse transcriptase domain-containing protein</fullName>
    </recommendedName>
</protein>
<dbReference type="Proteomes" id="UP001497623">
    <property type="component" value="Unassembled WGS sequence"/>
</dbReference>
<feature type="non-terminal residue" evidence="2">
    <location>
        <position position="252"/>
    </location>
</feature>
<dbReference type="AlphaFoldDB" id="A0AAV2RRY9"/>
<evidence type="ECO:0000313" key="2">
    <source>
        <dbReference type="EMBL" id="CAL4137096.1"/>
    </source>
</evidence>
<organism evidence="2 3">
    <name type="scientific">Meganyctiphanes norvegica</name>
    <name type="common">Northern krill</name>
    <name type="synonym">Thysanopoda norvegica</name>
    <dbReference type="NCBI Taxonomy" id="48144"/>
    <lineage>
        <taxon>Eukaryota</taxon>
        <taxon>Metazoa</taxon>
        <taxon>Ecdysozoa</taxon>
        <taxon>Arthropoda</taxon>
        <taxon>Crustacea</taxon>
        <taxon>Multicrustacea</taxon>
        <taxon>Malacostraca</taxon>
        <taxon>Eumalacostraca</taxon>
        <taxon>Eucarida</taxon>
        <taxon>Euphausiacea</taxon>
        <taxon>Euphausiidae</taxon>
        <taxon>Meganyctiphanes</taxon>
    </lineage>
</organism>
<feature type="domain" description="Reverse transcriptase" evidence="1">
    <location>
        <begin position="168"/>
        <end position="252"/>
    </location>
</feature>
<keyword evidence="3" id="KW-1185">Reference proteome</keyword>
<gene>
    <name evidence="2" type="ORF">MNOR_LOCUS27927</name>
</gene>
<dbReference type="InterPro" id="IPR000477">
    <property type="entry name" value="RT_dom"/>
</dbReference>
<name>A0AAV2RRY9_MEGNR</name>
<comment type="caution">
    <text evidence="2">The sequence shown here is derived from an EMBL/GenBank/DDBJ whole genome shotgun (WGS) entry which is preliminary data.</text>
</comment>
<evidence type="ECO:0000259" key="1">
    <source>
        <dbReference type="Pfam" id="PF00078"/>
    </source>
</evidence>